<feature type="region of interest" description="Disordered" evidence="2">
    <location>
        <begin position="41"/>
        <end position="70"/>
    </location>
</feature>
<evidence type="ECO:0000313" key="3">
    <source>
        <dbReference type="EMBL" id="ETN46290.1"/>
    </source>
</evidence>
<dbReference type="InParanoid" id="W2SCE5"/>
<keyword evidence="4" id="KW-1185">Reference proteome</keyword>
<name>W2SCE5_CYPE1</name>
<gene>
    <name evidence="3" type="ORF">HMPREF1541_00474</name>
</gene>
<dbReference type="Gene3D" id="1.20.140.30">
    <property type="entry name" value="MOB kinase activator"/>
    <property type="match status" value="1"/>
</dbReference>
<dbReference type="AlphaFoldDB" id="W2SCE5"/>
<proteinExistence type="predicted"/>
<evidence type="ECO:0000256" key="1">
    <source>
        <dbReference type="PIRSR" id="PIRSR605301-1"/>
    </source>
</evidence>
<accession>W2SCE5</accession>
<sequence length="346" mass="38767">MEPYDPWDFYQETSLTPFSIVDSLLGCSACRQGFGRGNTKSNQNLKASYNNGAQSPSSQQPPMPPLVNSPSISSTYSQDVAYNEHEPKKFLNEKYAKCSVKGNFLTLAAQPKNVDLGEWLAHQLVEMNRLLAGMIQVIQEVDTNTGMALCNEVTCPTMSAGRLTYTWLENGRPAKIPAPSYIVRVQRWIVGKIHDPHVFPTDPPKDVQSTAFASGDTQVPPTPTSAQIPIAAPPTNLNQSMNTLAGGSQDWIGKPSNFPQNFHQDVKSIIKQMFRCYAHLYHCHWDNPFWHINRHLELNSCFVHFMTVAMYYDLLPKKDMEPLQGLVDIFIQQGVIPREAASTHQT</sequence>
<evidence type="ECO:0000256" key="2">
    <source>
        <dbReference type="SAM" id="MobiDB-lite"/>
    </source>
</evidence>
<reference evidence="3 4" key="1">
    <citation type="submission" date="2013-03" db="EMBL/GenBank/DDBJ databases">
        <title>The Genome Sequence of Phialophora europaea CBS 101466.</title>
        <authorList>
            <consortium name="The Broad Institute Genomics Platform"/>
            <person name="Cuomo C."/>
            <person name="de Hoog S."/>
            <person name="Gorbushina A."/>
            <person name="Walker B."/>
            <person name="Young S.K."/>
            <person name="Zeng Q."/>
            <person name="Gargeya S."/>
            <person name="Fitzgerald M."/>
            <person name="Haas B."/>
            <person name="Abouelleil A."/>
            <person name="Allen A.W."/>
            <person name="Alvarado L."/>
            <person name="Arachchi H.M."/>
            <person name="Berlin A.M."/>
            <person name="Chapman S.B."/>
            <person name="Gainer-Dewar J."/>
            <person name="Goldberg J."/>
            <person name="Griggs A."/>
            <person name="Gujja S."/>
            <person name="Hansen M."/>
            <person name="Howarth C."/>
            <person name="Imamovic A."/>
            <person name="Ireland A."/>
            <person name="Larimer J."/>
            <person name="McCowan C."/>
            <person name="Murphy C."/>
            <person name="Pearson M."/>
            <person name="Poon T.W."/>
            <person name="Priest M."/>
            <person name="Roberts A."/>
            <person name="Saif S."/>
            <person name="Shea T."/>
            <person name="Sisk P."/>
            <person name="Sykes S."/>
            <person name="Wortman J."/>
            <person name="Nusbaum C."/>
            <person name="Birren B."/>
        </authorList>
    </citation>
    <scope>NUCLEOTIDE SEQUENCE [LARGE SCALE GENOMIC DNA]</scope>
    <source>
        <strain evidence="3 4">CBS 101466</strain>
    </source>
</reference>
<dbReference type="RefSeq" id="XP_008711002.1">
    <property type="nucleotide sequence ID" value="XM_008712780.1"/>
</dbReference>
<dbReference type="HOGENOM" id="CLU_038321_0_0_1"/>
<dbReference type="PANTHER" id="PTHR22599">
    <property type="entry name" value="MPS ONE BINDER KINASE ACTIVATOR-LIKE MOB"/>
    <property type="match status" value="1"/>
</dbReference>
<feature type="binding site" evidence="1">
    <location>
        <position position="155"/>
    </location>
    <ligand>
        <name>Zn(2+)</name>
        <dbReference type="ChEBI" id="CHEBI:29105"/>
    </ligand>
</feature>
<dbReference type="Proteomes" id="UP000030752">
    <property type="component" value="Unassembled WGS sequence"/>
</dbReference>
<dbReference type="STRING" id="1220924.W2SCE5"/>
<dbReference type="VEuPathDB" id="FungiDB:HMPREF1541_00474"/>
<feature type="compositionally biased region" description="Polar residues" evidence="2">
    <location>
        <begin position="41"/>
        <end position="53"/>
    </location>
</feature>
<dbReference type="InterPro" id="IPR005301">
    <property type="entry name" value="MOB_kinase_act_fam"/>
</dbReference>
<dbReference type="InterPro" id="IPR036703">
    <property type="entry name" value="MOB_kinase_act_sf"/>
</dbReference>
<keyword evidence="1" id="KW-0479">Metal-binding</keyword>
<dbReference type="SMART" id="SM01388">
    <property type="entry name" value="Mob1_phocein"/>
    <property type="match status" value="1"/>
</dbReference>
<dbReference type="eggNOG" id="KOG0440">
    <property type="taxonomic scope" value="Eukaryota"/>
</dbReference>
<dbReference type="SUPFAM" id="SSF101152">
    <property type="entry name" value="Mob1/phocein"/>
    <property type="match status" value="1"/>
</dbReference>
<feature type="binding site" evidence="1">
    <location>
        <position position="279"/>
    </location>
    <ligand>
        <name>Zn(2+)</name>
        <dbReference type="ChEBI" id="CHEBI:29105"/>
    </ligand>
</feature>
<evidence type="ECO:0000313" key="4">
    <source>
        <dbReference type="Proteomes" id="UP000030752"/>
    </source>
</evidence>
<keyword evidence="1" id="KW-0862">Zinc</keyword>
<feature type="binding site" evidence="1">
    <location>
        <position position="284"/>
    </location>
    <ligand>
        <name>Zn(2+)</name>
        <dbReference type="ChEBI" id="CHEBI:29105"/>
    </ligand>
</feature>
<dbReference type="GeneID" id="19967813"/>
<protein>
    <submittedName>
        <fullName evidence="3">Uncharacterized protein</fullName>
    </submittedName>
</protein>
<dbReference type="OrthoDB" id="10261121at2759"/>
<organism evidence="3 4">
    <name type="scientific">Cyphellophora europaea (strain CBS 101466)</name>
    <name type="common">Phialophora europaea</name>
    <dbReference type="NCBI Taxonomy" id="1220924"/>
    <lineage>
        <taxon>Eukaryota</taxon>
        <taxon>Fungi</taxon>
        <taxon>Dikarya</taxon>
        <taxon>Ascomycota</taxon>
        <taxon>Pezizomycotina</taxon>
        <taxon>Eurotiomycetes</taxon>
        <taxon>Chaetothyriomycetidae</taxon>
        <taxon>Chaetothyriales</taxon>
        <taxon>Cyphellophoraceae</taxon>
        <taxon>Cyphellophora</taxon>
    </lineage>
</organism>
<dbReference type="Pfam" id="PF03637">
    <property type="entry name" value="Mob1_phocein"/>
    <property type="match status" value="2"/>
</dbReference>
<dbReference type="EMBL" id="KB822711">
    <property type="protein sequence ID" value="ETN46290.1"/>
    <property type="molecule type" value="Genomic_DNA"/>
</dbReference>
<feature type="binding site" evidence="1">
    <location>
        <position position="150"/>
    </location>
    <ligand>
        <name>Zn(2+)</name>
        <dbReference type="ChEBI" id="CHEBI:29105"/>
    </ligand>
</feature>